<name>A0A7C8ZX94_OPUST</name>
<dbReference type="PANTHER" id="PTHR31407">
    <property type="match status" value="1"/>
</dbReference>
<evidence type="ECO:0000313" key="2">
    <source>
        <dbReference type="EMBL" id="MBA4652917.1"/>
    </source>
</evidence>
<dbReference type="EMBL" id="GISG01176686">
    <property type="protein sequence ID" value="MBA4652917.1"/>
    <property type="molecule type" value="Transcribed_RNA"/>
</dbReference>
<dbReference type="SUPFAM" id="SSF55724">
    <property type="entry name" value="Mog1p/PsbP-like"/>
    <property type="match status" value="1"/>
</dbReference>
<dbReference type="GO" id="GO:0005509">
    <property type="term" value="F:calcium ion binding"/>
    <property type="evidence" value="ECO:0007669"/>
    <property type="project" value="InterPro"/>
</dbReference>
<dbReference type="PANTHER" id="PTHR31407:SF4">
    <property type="entry name" value="PSBP-LIKE PROTEIN 1, CHLOROPLASTIC"/>
    <property type="match status" value="1"/>
</dbReference>
<reference evidence="2" key="2">
    <citation type="submission" date="2020-07" db="EMBL/GenBank/DDBJ databases">
        <authorList>
            <person name="Vera ALvarez R."/>
            <person name="Arias-Moreno D.M."/>
            <person name="Jimenez-Jacinto V."/>
            <person name="Jimenez-Bremont J.F."/>
            <person name="Swaminathan K."/>
            <person name="Moose S.P."/>
            <person name="Guerrero-Gonzalez M.L."/>
            <person name="Marino-Ramirez L."/>
            <person name="Landsman D."/>
            <person name="Rodriguez-Kessler M."/>
            <person name="Delgado-Sanchez P."/>
        </authorList>
    </citation>
    <scope>NUCLEOTIDE SEQUENCE</scope>
    <source>
        <tissue evidence="2">Cladode</tissue>
    </source>
</reference>
<organism evidence="2">
    <name type="scientific">Opuntia streptacantha</name>
    <name type="common">Prickly pear cactus</name>
    <name type="synonym">Opuntia cardona</name>
    <dbReference type="NCBI Taxonomy" id="393608"/>
    <lineage>
        <taxon>Eukaryota</taxon>
        <taxon>Viridiplantae</taxon>
        <taxon>Streptophyta</taxon>
        <taxon>Embryophyta</taxon>
        <taxon>Tracheophyta</taxon>
        <taxon>Spermatophyta</taxon>
        <taxon>Magnoliopsida</taxon>
        <taxon>eudicotyledons</taxon>
        <taxon>Gunneridae</taxon>
        <taxon>Pentapetalae</taxon>
        <taxon>Caryophyllales</taxon>
        <taxon>Cactineae</taxon>
        <taxon>Cactaceae</taxon>
        <taxon>Opuntioideae</taxon>
        <taxon>Opuntia</taxon>
    </lineage>
</organism>
<proteinExistence type="predicted"/>
<dbReference type="Gene3D" id="3.40.1000.10">
    <property type="entry name" value="Mog1/PsbP, alpha/beta/alpha sandwich"/>
    <property type="match status" value="1"/>
</dbReference>
<dbReference type="NCBIfam" id="NF040946">
    <property type="entry name" value="PSII_PsbP"/>
    <property type="match status" value="1"/>
</dbReference>
<dbReference type="GO" id="GO:0019898">
    <property type="term" value="C:extrinsic component of membrane"/>
    <property type="evidence" value="ECO:0007669"/>
    <property type="project" value="InterPro"/>
</dbReference>
<dbReference type="InterPro" id="IPR016123">
    <property type="entry name" value="Mog1/PsbP_a/b/a-sand"/>
</dbReference>
<feature type="domain" description="PsbP C-terminal" evidence="1">
    <location>
        <begin position="106"/>
        <end position="254"/>
    </location>
</feature>
<dbReference type="GO" id="GO:0009654">
    <property type="term" value="C:photosystem II oxygen evolving complex"/>
    <property type="evidence" value="ECO:0007669"/>
    <property type="project" value="InterPro"/>
</dbReference>
<dbReference type="GO" id="GO:0015979">
    <property type="term" value="P:photosynthesis"/>
    <property type="evidence" value="ECO:0007669"/>
    <property type="project" value="InterPro"/>
</dbReference>
<dbReference type="Pfam" id="PF01789">
    <property type="entry name" value="PsbP"/>
    <property type="match status" value="1"/>
</dbReference>
<reference evidence="2" key="1">
    <citation type="journal article" date="2013" name="J. Plant Res.">
        <title>Effect of fungi and light on seed germination of three Opuntia species from semiarid lands of central Mexico.</title>
        <authorList>
            <person name="Delgado-Sanchez P."/>
            <person name="Jimenez-Bremont J.F."/>
            <person name="Guerrero-Gonzalez Mde L."/>
            <person name="Flores J."/>
        </authorList>
    </citation>
    <scope>NUCLEOTIDE SEQUENCE</scope>
    <source>
        <tissue evidence="2">Cladode</tissue>
    </source>
</reference>
<protein>
    <recommendedName>
        <fullName evidence="1">PsbP C-terminal domain-containing protein</fullName>
    </recommendedName>
</protein>
<accession>A0A7C8ZX94</accession>
<evidence type="ECO:0000259" key="1">
    <source>
        <dbReference type="Pfam" id="PF01789"/>
    </source>
</evidence>
<dbReference type="InterPro" id="IPR002683">
    <property type="entry name" value="PsbP_C"/>
</dbReference>
<sequence>MVSLQLQHSILPSIPHTFLPIISSQVNNAGSGKRVSVFVRAEQASSAATSASSSVSSQENAESKEILSTVPDGIARRQLLAFGACSPGILLFSETPISFAAESKKDFLSVTDKKDGYSFLYPFGWQEVIIEGQDKVFKDVIEPLESVSVNIFPTGKKDIREFGPPEQVAETLIKKVLAPPSQKTTLIQAKEQDVDGRAYYTFEFTAQASNYTRHALSAICVGNGKFYTLTTGANQRRWDKMKDRLFTVVDSFRVFNV</sequence>
<dbReference type="AlphaFoldDB" id="A0A7C8ZX94"/>